<evidence type="ECO:0000256" key="5">
    <source>
        <dbReference type="ARBA" id="ARBA00022692"/>
    </source>
</evidence>
<dbReference type="OrthoDB" id="9776227at2"/>
<dbReference type="NCBIfam" id="TIGR04408">
    <property type="entry name" value="LptG_lptG"/>
    <property type="match status" value="1"/>
</dbReference>
<evidence type="ECO:0000256" key="7">
    <source>
        <dbReference type="ARBA" id="ARBA00023136"/>
    </source>
</evidence>
<feature type="transmembrane region" description="Helical" evidence="9">
    <location>
        <begin position="53"/>
        <end position="75"/>
    </location>
</feature>
<evidence type="ECO:0000256" key="1">
    <source>
        <dbReference type="ARBA" id="ARBA00002265"/>
    </source>
</evidence>
<dbReference type="AlphaFoldDB" id="A0A0F6TU28"/>
<accession>A0A0F6TU28</accession>
<evidence type="ECO:0000256" key="3">
    <source>
        <dbReference type="ARBA" id="ARBA00007725"/>
    </source>
</evidence>
<feature type="transmembrane region" description="Helical" evidence="9">
    <location>
        <begin position="12"/>
        <end position="33"/>
    </location>
</feature>
<organism evidence="10 11">
    <name type="scientific">Citrobacter amalonaticus Y19</name>
    <dbReference type="NCBI Taxonomy" id="1261127"/>
    <lineage>
        <taxon>Bacteria</taxon>
        <taxon>Pseudomonadati</taxon>
        <taxon>Pseudomonadota</taxon>
        <taxon>Gammaproteobacteria</taxon>
        <taxon>Enterobacterales</taxon>
        <taxon>Enterobacteriaceae</taxon>
        <taxon>Citrobacter</taxon>
    </lineage>
</organism>
<gene>
    <name evidence="10" type="ORF">F384_04880</name>
</gene>
<dbReference type="PATRIC" id="fig|1261127.3.peg.996"/>
<dbReference type="Pfam" id="PF03739">
    <property type="entry name" value="LptF_LptG"/>
    <property type="match status" value="1"/>
</dbReference>
<feature type="transmembrane region" description="Helical" evidence="9">
    <location>
        <begin position="271"/>
        <end position="289"/>
    </location>
</feature>
<sequence>MNLFSRYLIRNLSLGFAAAAGLLLPLFTTFNLINELDDVSPDGYRWTQAVMVVLMTLPRTFIDLGPFIALIGGIVGLGQLSKSGELIAIRTTGYSIFRIAMVTLSAGLMLTVALGAIDEWVASPLQQRALQIKTRYTSQDTAGNILWARRGNEFVTVKSLNEQRQPVGIELFYYRVDHTLQRYIYAQTATISDNGIWLLKGVNQKEWANGKETTEAKENVAWPSLFAGMSLQELTLPGSSFSVKQLSHYISYLKNTGQPSLEFTLALWQKLGHPLLILAMILLAIPFTFSAPRAPGLGSRLAAGVVVGLLTYVCDQIIANLGLLYSLNVQMTTLVPPALLLVVALILVFRFDRQP</sequence>
<comment type="subunit">
    <text evidence="8">Component of the lipopolysaccharide transport and assembly complex. The LptBFG transporter is composed of two ATP-binding proteins (LptB) and two transmembrane proteins (LptF and LptG).</text>
</comment>
<dbReference type="HOGENOM" id="CLU_028799_1_2_6"/>
<dbReference type="EMBL" id="CP011132">
    <property type="protein sequence ID" value="AKE58526.1"/>
    <property type="molecule type" value="Genomic_DNA"/>
</dbReference>
<feature type="transmembrane region" description="Helical" evidence="9">
    <location>
        <begin position="96"/>
        <end position="117"/>
    </location>
</feature>
<comment type="subcellular location">
    <subcellularLocation>
        <location evidence="2">Cell membrane</location>
        <topology evidence="2">Multi-pass membrane protein</topology>
    </subcellularLocation>
</comment>
<keyword evidence="4" id="KW-1003">Cell membrane</keyword>
<dbReference type="GO" id="GO:0043190">
    <property type="term" value="C:ATP-binding cassette (ABC) transporter complex"/>
    <property type="evidence" value="ECO:0007669"/>
    <property type="project" value="InterPro"/>
</dbReference>
<name>A0A0F6TU28_CITAM</name>
<evidence type="ECO:0000256" key="8">
    <source>
        <dbReference type="ARBA" id="ARBA00026081"/>
    </source>
</evidence>
<dbReference type="KEGG" id="cama:F384_04880"/>
<comment type="function">
    <text evidence="1">Part of the ABC transporter complex LptBFG involved in the translocation of lipopolysaccharide (LPS) from the inner membrane to the outer membrane.</text>
</comment>
<comment type="similarity">
    <text evidence="3">Belongs to the LptF/LptG family.</text>
</comment>
<dbReference type="InterPro" id="IPR030923">
    <property type="entry name" value="LptG"/>
</dbReference>
<dbReference type="Proteomes" id="UP000034085">
    <property type="component" value="Chromosome"/>
</dbReference>
<protein>
    <submittedName>
        <fullName evidence="10">Permease</fullName>
    </submittedName>
</protein>
<proteinExistence type="inferred from homology"/>
<keyword evidence="5 9" id="KW-0812">Transmembrane</keyword>
<evidence type="ECO:0000256" key="6">
    <source>
        <dbReference type="ARBA" id="ARBA00022989"/>
    </source>
</evidence>
<feature type="transmembrane region" description="Helical" evidence="9">
    <location>
        <begin position="331"/>
        <end position="349"/>
    </location>
</feature>
<dbReference type="InterPro" id="IPR005495">
    <property type="entry name" value="LptG/LptF_permease"/>
</dbReference>
<dbReference type="GO" id="GO:0015920">
    <property type="term" value="P:lipopolysaccharide transport"/>
    <property type="evidence" value="ECO:0007669"/>
    <property type="project" value="TreeGrafter"/>
</dbReference>
<reference evidence="10 11" key="1">
    <citation type="journal article" date="2013" name="Appl. Microbiol. Biotechnol.">
        <title>Glycerol assimilation and production of 1,3-propanediol by Citrobacter amalonaticus Y19.</title>
        <authorList>
            <person name="Ainala S.K."/>
            <person name="Ashok S."/>
            <person name="Ko Y."/>
            <person name="Park S."/>
        </authorList>
    </citation>
    <scope>NUCLEOTIDE SEQUENCE [LARGE SCALE GENOMIC DNA]</scope>
    <source>
        <strain evidence="10 11">Y19</strain>
    </source>
</reference>
<feature type="transmembrane region" description="Helical" evidence="9">
    <location>
        <begin position="301"/>
        <end position="325"/>
    </location>
</feature>
<evidence type="ECO:0000313" key="10">
    <source>
        <dbReference type="EMBL" id="AKE58526.1"/>
    </source>
</evidence>
<dbReference type="GO" id="GO:0055085">
    <property type="term" value="P:transmembrane transport"/>
    <property type="evidence" value="ECO:0007669"/>
    <property type="project" value="InterPro"/>
</dbReference>
<keyword evidence="7 9" id="KW-0472">Membrane</keyword>
<evidence type="ECO:0000256" key="2">
    <source>
        <dbReference type="ARBA" id="ARBA00004651"/>
    </source>
</evidence>
<dbReference type="PANTHER" id="PTHR33529:SF2">
    <property type="entry name" value="LIPOPOLYSACCHARIDE EXPORT SYSTEM PERMEASE PROTEIN LPTG"/>
    <property type="match status" value="1"/>
</dbReference>
<keyword evidence="6 9" id="KW-1133">Transmembrane helix</keyword>
<evidence type="ECO:0000256" key="9">
    <source>
        <dbReference type="SAM" id="Phobius"/>
    </source>
</evidence>
<evidence type="ECO:0000256" key="4">
    <source>
        <dbReference type="ARBA" id="ARBA00022475"/>
    </source>
</evidence>
<dbReference type="RefSeq" id="WP_046478837.1">
    <property type="nucleotide sequence ID" value="NZ_CP011132.1"/>
</dbReference>
<dbReference type="PANTHER" id="PTHR33529">
    <property type="entry name" value="SLR0882 PROTEIN-RELATED"/>
    <property type="match status" value="1"/>
</dbReference>
<evidence type="ECO:0000313" key="11">
    <source>
        <dbReference type="Proteomes" id="UP000034085"/>
    </source>
</evidence>